<feature type="domain" description="GTP cyclohydrolase II" evidence="15">
    <location>
        <begin position="208"/>
        <end position="364"/>
    </location>
</feature>
<evidence type="ECO:0000313" key="16">
    <source>
        <dbReference type="EMBL" id="GAA0857859.1"/>
    </source>
</evidence>
<keyword evidence="9 14" id="KW-0686">Riboflavin biosynthesis</keyword>
<keyword evidence="12 14" id="KW-0464">Manganese</keyword>
<dbReference type="Pfam" id="PF00926">
    <property type="entry name" value="DHBP_synthase"/>
    <property type="match status" value="1"/>
</dbReference>
<sequence length="365" mass="40023">MALHSIAEIIEDIKQGKMVILMDDEDRENEGDLIMAAEYVTPEAINFMVTHARGLVCLPMTEERCKRLNLPLMVDNNGAQFSTNFTVSIEAAEGVTTGISAADRAKTILAAVNADAKPSDIVQPGHIFPLIAKEGGVLNRAGHTEAGVDLARLAGAEPASVIVEILNEDGSMARRPELEKFAAKHDLKIGTIADLIEYRNLYETTIEKVASCKLPTRYGEFDLVTFKDVIDDQIHFALCKGQIDGETPTLVRVHLHNTFSDLLGSERNIERSMGLPEAMQKISEDGGVLVLLGKQEDLIMQVQQFEAEDKGEKPINAKYQGTSRTVGVGSQILATLGVRKMRLLSKPKKYHALSGYGLEVVDYIY</sequence>
<evidence type="ECO:0000256" key="14">
    <source>
        <dbReference type="HAMAP-Rule" id="MF_00180"/>
    </source>
</evidence>
<dbReference type="Gene3D" id="3.90.870.10">
    <property type="entry name" value="DHBP synthase"/>
    <property type="match status" value="1"/>
</dbReference>
<evidence type="ECO:0000256" key="12">
    <source>
        <dbReference type="ARBA" id="ARBA00023211"/>
    </source>
</evidence>
<dbReference type="RefSeq" id="WP_343860512.1">
    <property type="nucleotide sequence ID" value="NZ_BAAAFD010000007.1"/>
</dbReference>
<keyword evidence="11 14" id="KW-0460">Magnesium</keyword>
<dbReference type="InterPro" id="IPR032677">
    <property type="entry name" value="GTP_cyclohydro_II"/>
</dbReference>
<evidence type="ECO:0000259" key="15">
    <source>
        <dbReference type="Pfam" id="PF00925"/>
    </source>
</evidence>
<evidence type="ECO:0000256" key="4">
    <source>
        <dbReference type="ARBA" id="ARBA00004904"/>
    </source>
</evidence>
<feature type="site" description="Essential for catalytic activity" evidence="14">
    <location>
        <position position="126"/>
    </location>
</feature>
<feature type="binding site" evidence="14">
    <location>
        <position position="28"/>
    </location>
    <ligand>
        <name>Mg(2+)</name>
        <dbReference type="ChEBI" id="CHEBI:18420"/>
        <label>2</label>
    </ligand>
</feature>
<comment type="similarity">
    <text evidence="14">Belongs to the DHBP synthase family.</text>
</comment>
<dbReference type="EMBL" id="BAAAFD010000007">
    <property type="protein sequence ID" value="GAA0857859.1"/>
    <property type="molecule type" value="Genomic_DNA"/>
</dbReference>
<comment type="pathway">
    <text evidence="4 14">Cofactor biosynthesis; riboflavin biosynthesis; 2-hydroxy-3-oxobutyl phosphate from D-ribulose 5-phosphate: step 1/1.</text>
</comment>
<reference evidence="16 17" key="1">
    <citation type="journal article" date="2019" name="Int. J. Syst. Evol. Microbiol.">
        <title>The Global Catalogue of Microorganisms (GCM) 10K type strain sequencing project: providing services to taxonomists for standard genome sequencing and annotation.</title>
        <authorList>
            <consortium name="The Broad Institute Genomics Platform"/>
            <consortium name="The Broad Institute Genome Sequencing Center for Infectious Disease"/>
            <person name="Wu L."/>
            <person name="Ma J."/>
        </authorList>
    </citation>
    <scope>NUCLEOTIDE SEQUENCE [LARGE SCALE GENOMIC DNA]</scope>
    <source>
        <strain evidence="16 17">JCM 15896</strain>
    </source>
</reference>
<keyword evidence="13 14" id="KW-0456">Lyase</keyword>
<evidence type="ECO:0000256" key="5">
    <source>
        <dbReference type="ARBA" id="ARBA00005520"/>
    </source>
</evidence>
<feature type="binding site" evidence="14">
    <location>
        <begin position="27"/>
        <end position="28"/>
    </location>
    <ligand>
        <name>D-ribulose 5-phosphate</name>
        <dbReference type="ChEBI" id="CHEBI:58121"/>
    </ligand>
</feature>
<keyword evidence="10 14" id="KW-0479">Metal-binding</keyword>
<dbReference type="InterPro" id="IPR036144">
    <property type="entry name" value="RibA-like_sf"/>
</dbReference>
<dbReference type="HAMAP" id="MF_00180">
    <property type="entry name" value="RibB"/>
    <property type="match status" value="1"/>
</dbReference>
<gene>
    <name evidence="16" type="primary">ribBA</name>
    <name evidence="14" type="synonym">ribB</name>
    <name evidence="16" type="ORF">GCM10009114_25240</name>
</gene>
<comment type="catalytic activity">
    <reaction evidence="1 14">
        <text>D-ribulose 5-phosphate = (2S)-2-hydroxy-3-oxobutyl phosphate + formate + H(+)</text>
        <dbReference type="Rhea" id="RHEA:18457"/>
        <dbReference type="ChEBI" id="CHEBI:15378"/>
        <dbReference type="ChEBI" id="CHEBI:15740"/>
        <dbReference type="ChEBI" id="CHEBI:58121"/>
        <dbReference type="ChEBI" id="CHEBI:58830"/>
        <dbReference type="EC" id="4.1.99.12"/>
    </reaction>
</comment>
<dbReference type="Proteomes" id="UP001500359">
    <property type="component" value="Unassembled WGS sequence"/>
</dbReference>
<dbReference type="SUPFAM" id="SSF55821">
    <property type="entry name" value="YrdC/RibB"/>
    <property type="match status" value="1"/>
</dbReference>
<comment type="cofactor">
    <cofactor evidence="2">
        <name>Mn(2+)</name>
        <dbReference type="ChEBI" id="CHEBI:29035"/>
    </cofactor>
</comment>
<protein>
    <recommendedName>
        <fullName evidence="8 14">3,4-dihydroxy-2-butanone 4-phosphate synthase</fullName>
        <shortName evidence="14">DHBP synthase</shortName>
        <ecNumber evidence="7 14">4.1.99.12</ecNumber>
    </recommendedName>
</protein>
<comment type="similarity">
    <text evidence="6">In the C-terminal section; belongs to the GTP cyclohydrolase II family.</text>
</comment>
<organism evidence="16 17">
    <name type="scientific">Aliiglaciecola litoralis</name>
    <dbReference type="NCBI Taxonomy" id="582857"/>
    <lineage>
        <taxon>Bacteria</taxon>
        <taxon>Pseudomonadati</taxon>
        <taxon>Pseudomonadota</taxon>
        <taxon>Gammaproteobacteria</taxon>
        <taxon>Alteromonadales</taxon>
        <taxon>Alteromonadaceae</taxon>
        <taxon>Aliiglaciecola</taxon>
    </lineage>
</organism>
<comment type="subunit">
    <text evidence="14">Homodimer.</text>
</comment>
<dbReference type="InterPro" id="IPR017945">
    <property type="entry name" value="DHBP_synth_RibB-like_a/b_dom"/>
</dbReference>
<feature type="binding site" evidence="14">
    <location>
        <position position="32"/>
    </location>
    <ligand>
        <name>D-ribulose 5-phosphate</name>
        <dbReference type="ChEBI" id="CHEBI:58121"/>
    </ligand>
</feature>
<evidence type="ECO:0000256" key="13">
    <source>
        <dbReference type="ARBA" id="ARBA00023239"/>
    </source>
</evidence>
<feature type="site" description="Essential for catalytic activity" evidence="14">
    <location>
        <position position="164"/>
    </location>
</feature>
<dbReference type="PIRSF" id="PIRSF001259">
    <property type="entry name" value="RibA"/>
    <property type="match status" value="1"/>
</dbReference>
<proteinExistence type="inferred from homology"/>
<dbReference type="InterPro" id="IPR000422">
    <property type="entry name" value="DHBP_synthase_RibB"/>
</dbReference>
<evidence type="ECO:0000256" key="1">
    <source>
        <dbReference type="ARBA" id="ARBA00000141"/>
    </source>
</evidence>
<name>A0ABN1LM71_9ALTE</name>
<keyword evidence="17" id="KW-1185">Reference proteome</keyword>
<evidence type="ECO:0000256" key="11">
    <source>
        <dbReference type="ARBA" id="ARBA00022842"/>
    </source>
</evidence>
<feature type="binding site" evidence="14">
    <location>
        <position position="143"/>
    </location>
    <ligand>
        <name>Mg(2+)</name>
        <dbReference type="ChEBI" id="CHEBI:18420"/>
        <label>2</label>
    </ligand>
</feature>
<comment type="caution">
    <text evidence="16">The sequence shown here is derived from an EMBL/GenBank/DDBJ whole genome shotgun (WGS) entry which is preliminary data.</text>
</comment>
<dbReference type="NCBIfam" id="TIGR00506">
    <property type="entry name" value="ribB"/>
    <property type="match status" value="1"/>
</dbReference>
<evidence type="ECO:0000256" key="6">
    <source>
        <dbReference type="ARBA" id="ARBA00008976"/>
    </source>
</evidence>
<evidence type="ECO:0000313" key="17">
    <source>
        <dbReference type="Proteomes" id="UP001500359"/>
    </source>
</evidence>
<dbReference type="PANTHER" id="PTHR21327:SF34">
    <property type="entry name" value="3,4-DIHYDROXY-2-BUTANONE 4-PHOSPHATE SYNTHASE"/>
    <property type="match status" value="1"/>
</dbReference>
<dbReference type="EC" id="4.1.99.12" evidence="7 14"/>
<evidence type="ECO:0000256" key="10">
    <source>
        <dbReference type="ARBA" id="ARBA00022723"/>
    </source>
</evidence>
<dbReference type="PANTHER" id="PTHR21327">
    <property type="entry name" value="GTP CYCLOHYDROLASE II-RELATED"/>
    <property type="match status" value="1"/>
</dbReference>
<evidence type="ECO:0000256" key="3">
    <source>
        <dbReference type="ARBA" id="ARBA00002284"/>
    </source>
</evidence>
<comment type="cofactor">
    <cofactor evidence="14">
        <name>Mg(2+)</name>
        <dbReference type="ChEBI" id="CHEBI:18420"/>
    </cofactor>
    <cofactor evidence="14">
        <name>Mn(2+)</name>
        <dbReference type="ChEBI" id="CHEBI:29035"/>
    </cofactor>
    <text evidence="14">Binds 2 divalent metal cations per subunit. Magnesium or manganese.</text>
</comment>
<comment type="similarity">
    <text evidence="5">In the N-terminal section; belongs to the DHBP synthase family.</text>
</comment>
<dbReference type="NCBIfam" id="NF010626">
    <property type="entry name" value="PRK14019.1"/>
    <property type="match status" value="1"/>
</dbReference>
<comment type="function">
    <text evidence="3 14">Catalyzes the conversion of D-ribulose 5-phosphate to formate and 3,4-dihydroxy-2-butanone 4-phosphate.</text>
</comment>
<evidence type="ECO:0000256" key="8">
    <source>
        <dbReference type="ARBA" id="ARBA00018836"/>
    </source>
</evidence>
<dbReference type="SUPFAM" id="SSF142695">
    <property type="entry name" value="RibA-like"/>
    <property type="match status" value="1"/>
</dbReference>
<dbReference type="Gene3D" id="3.40.50.10990">
    <property type="entry name" value="GTP cyclohydrolase II"/>
    <property type="match status" value="1"/>
</dbReference>
<evidence type="ECO:0000256" key="2">
    <source>
        <dbReference type="ARBA" id="ARBA00001936"/>
    </source>
</evidence>
<feature type="binding site" evidence="14">
    <location>
        <begin position="140"/>
        <end position="144"/>
    </location>
    <ligand>
        <name>D-ribulose 5-phosphate</name>
        <dbReference type="ChEBI" id="CHEBI:58121"/>
    </ligand>
</feature>
<dbReference type="Pfam" id="PF00925">
    <property type="entry name" value="GTP_cyclohydro2"/>
    <property type="match status" value="1"/>
</dbReference>
<accession>A0ABN1LM71</accession>
<evidence type="ECO:0000256" key="7">
    <source>
        <dbReference type="ARBA" id="ARBA00012153"/>
    </source>
</evidence>
<feature type="binding site" evidence="14">
    <location>
        <position position="28"/>
    </location>
    <ligand>
        <name>Mg(2+)</name>
        <dbReference type="ChEBI" id="CHEBI:18420"/>
        <label>1</label>
    </ligand>
</feature>
<evidence type="ECO:0000256" key="9">
    <source>
        <dbReference type="ARBA" id="ARBA00022619"/>
    </source>
</evidence>